<dbReference type="Proteomes" id="UP000237144">
    <property type="component" value="Unassembled WGS sequence"/>
</dbReference>
<keyword evidence="2 6" id="KW-0812">Transmembrane</keyword>
<dbReference type="STRING" id="741276.A0A2S5BBU5"/>
<feature type="transmembrane region" description="Helical" evidence="6">
    <location>
        <begin position="352"/>
        <end position="371"/>
    </location>
</feature>
<evidence type="ECO:0000256" key="1">
    <source>
        <dbReference type="ARBA" id="ARBA00004141"/>
    </source>
</evidence>
<feature type="transmembrane region" description="Helical" evidence="6">
    <location>
        <begin position="245"/>
        <end position="269"/>
    </location>
</feature>
<dbReference type="AlphaFoldDB" id="A0A2S5BBU5"/>
<dbReference type="FunFam" id="1.20.1250.20:FF:000011">
    <property type="entry name" value="MFS multidrug transporter, putative"/>
    <property type="match status" value="1"/>
</dbReference>
<feature type="compositionally biased region" description="Basic and acidic residues" evidence="5">
    <location>
        <begin position="83"/>
        <end position="103"/>
    </location>
</feature>
<dbReference type="InterPro" id="IPR020846">
    <property type="entry name" value="MFS_dom"/>
</dbReference>
<feature type="region of interest" description="Disordered" evidence="5">
    <location>
        <begin position="1"/>
        <end position="103"/>
    </location>
</feature>
<feature type="transmembrane region" description="Helical" evidence="6">
    <location>
        <begin position="155"/>
        <end position="173"/>
    </location>
</feature>
<organism evidence="8 9">
    <name type="scientific">Rhodotorula taiwanensis</name>
    <dbReference type="NCBI Taxonomy" id="741276"/>
    <lineage>
        <taxon>Eukaryota</taxon>
        <taxon>Fungi</taxon>
        <taxon>Dikarya</taxon>
        <taxon>Basidiomycota</taxon>
        <taxon>Pucciniomycotina</taxon>
        <taxon>Microbotryomycetes</taxon>
        <taxon>Sporidiobolales</taxon>
        <taxon>Sporidiobolaceae</taxon>
        <taxon>Rhodotorula</taxon>
    </lineage>
</organism>
<feature type="transmembrane region" description="Helical" evidence="6">
    <location>
        <begin position="114"/>
        <end position="135"/>
    </location>
</feature>
<sequence>MTARQAESAAPSATPTAVSRASSPTRSHSSHSAQTLADRDVQDLEKGDLRKQLKTNDGGNGGGAASDAGDAHDDEEQGSGGEKQQEKKKGDGEKDPFHVTPEGRMHLHPHTWNVAYRWFITGFAGLLVLNATFASSAPSNLIPSIIMHYGVSQEVGVLLIAIFVAGYCIGPLLWGPLSERYGRRLIFLGVWPFYIGFQIGCALSPNIGSLIVFRFLGGCFAAAPLTNSGGVIADLWGPERRGDAMAIFALMPFAGPALAPICSGFMQVSGVSFRWIFWVLTAFAGACGIGIIFLLPETYLPVIMAVEAKRLRKETGDDRWHADLDKKQATGIKAVLERTVLKPFIMFFQEPMLAVITIYMSLVYGVVYLLFEAIPIVFEETHGLNAGLSGCVFLALLSGGFAGVIGYLFYWNPKYTKEMHKRAPKMVPPEERLKPLLIAAPLLAVAFFWFGWTGQYKSVSIWAPILAVFVLGFCVLYVFLTGFNYIIDCYLWNAASALSINTVIRSAFGAGFPLFATQMYKTLGTGGASSLLGGLAILFIPVPFVLIKYGKRIRGLSKNAVVMD</sequence>
<gene>
    <name evidence="8" type="ORF">BMF94_2694</name>
</gene>
<proteinExistence type="predicted"/>
<feature type="transmembrane region" description="Helical" evidence="6">
    <location>
        <begin position="492"/>
        <end position="516"/>
    </location>
</feature>
<comment type="caution">
    <text evidence="8">The sequence shown here is derived from an EMBL/GenBank/DDBJ whole genome shotgun (WGS) entry which is preliminary data.</text>
</comment>
<evidence type="ECO:0000256" key="3">
    <source>
        <dbReference type="ARBA" id="ARBA00022989"/>
    </source>
</evidence>
<evidence type="ECO:0000256" key="4">
    <source>
        <dbReference type="ARBA" id="ARBA00023136"/>
    </source>
</evidence>
<keyword evidence="4 6" id="KW-0472">Membrane</keyword>
<dbReference type="InterPro" id="IPR036259">
    <property type="entry name" value="MFS_trans_sf"/>
</dbReference>
<feature type="transmembrane region" description="Helical" evidence="6">
    <location>
        <begin position="433"/>
        <end position="453"/>
    </location>
</feature>
<name>A0A2S5BBU5_9BASI</name>
<feature type="domain" description="Major facilitator superfamily (MFS) profile" evidence="7">
    <location>
        <begin position="110"/>
        <end position="551"/>
    </location>
</feature>
<dbReference type="CDD" id="cd17323">
    <property type="entry name" value="MFS_Tpo1_MDR_like"/>
    <property type="match status" value="1"/>
</dbReference>
<dbReference type="GO" id="GO:0005886">
    <property type="term" value="C:plasma membrane"/>
    <property type="evidence" value="ECO:0007669"/>
    <property type="project" value="TreeGrafter"/>
</dbReference>
<dbReference type="SUPFAM" id="SSF103473">
    <property type="entry name" value="MFS general substrate transporter"/>
    <property type="match status" value="1"/>
</dbReference>
<reference evidence="8 9" key="1">
    <citation type="journal article" date="2018" name="Front. Microbiol.">
        <title>Prospects for Fungal Bioremediation of Acidic Radioactive Waste Sites: Characterization and Genome Sequence of Rhodotorula taiwanensis MD1149.</title>
        <authorList>
            <person name="Tkavc R."/>
            <person name="Matrosova V.Y."/>
            <person name="Grichenko O.E."/>
            <person name="Gostincar C."/>
            <person name="Volpe R.P."/>
            <person name="Klimenkova P."/>
            <person name="Gaidamakova E.K."/>
            <person name="Zhou C.E."/>
            <person name="Stewart B.J."/>
            <person name="Lyman M.G."/>
            <person name="Malfatti S.A."/>
            <person name="Rubinfeld B."/>
            <person name="Courtot M."/>
            <person name="Singh J."/>
            <person name="Dalgard C.L."/>
            <person name="Hamilton T."/>
            <person name="Frey K.G."/>
            <person name="Gunde-Cimerman N."/>
            <person name="Dugan L."/>
            <person name="Daly M.J."/>
        </authorList>
    </citation>
    <scope>NUCLEOTIDE SEQUENCE [LARGE SCALE GENOMIC DNA]</scope>
    <source>
        <strain evidence="8 9">MD1149</strain>
    </source>
</reference>
<dbReference type="Gene3D" id="1.20.1250.20">
    <property type="entry name" value="MFS general substrate transporter like domains"/>
    <property type="match status" value="1"/>
</dbReference>
<comment type="subcellular location">
    <subcellularLocation>
        <location evidence="1">Membrane</location>
        <topology evidence="1">Multi-pass membrane protein</topology>
    </subcellularLocation>
</comment>
<dbReference type="PANTHER" id="PTHR23502:SF173">
    <property type="entry name" value="MFS-MULTIDRUG-RESISTANCE TRANSPORTER-RELATED"/>
    <property type="match status" value="1"/>
</dbReference>
<feature type="compositionally biased region" description="Basic and acidic residues" evidence="5">
    <location>
        <begin position="37"/>
        <end position="51"/>
    </location>
</feature>
<dbReference type="Pfam" id="PF07690">
    <property type="entry name" value="MFS_1"/>
    <property type="match status" value="1"/>
</dbReference>
<evidence type="ECO:0000259" key="7">
    <source>
        <dbReference type="PROSITE" id="PS50850"/>
    </source>
</evidence>
<dbReference type="GO" id="GO:0022857">
    <property type="term" value="F:transmembrane transporter activity"/>
    <property type="evidence" value="ECO:0007669"/>
    <property type="project" value="InterPro"/>
</dbReference>
<feature type="compositionally biased region" description="Low complexity" evidence="5">
    <location>
        <begin position="8"/>
        <end position="33"/>
    </location>
</feature>
<dbReference type="PROSITE" id="PS50850">
    <property type="entry name" value="MFS"/>
    <property type="match status" value="1"/>
</dbReference>
<evidence type="ECO:0000256" key="5">
    <source>
        <dbReference type="SAM" id="MobiDB-lite"/>
    </source>
</evidence>
<feature type="transmembrane region" description="Helical" evidence="6">
    <location>
        <begin position="459"/>
        <end position="480"/>
    </location>
</feature>
<dbReference type="PANTHER" id="PTHR23502">
    <property type="entry name" value="MAJOR FACILITATOR SUPERFAMILY"/>
    <property type="match status" value="1"/>
</dbReference>
<protein>
    <recommendedName>
        <fullName evidence="7">Major facilitator superfamily (MFS) profile domain-containing protein</fullName>
    </recommendedName>
</protein>
<evidence type="ECO:0000256" key="2">
    <source>
        <dbReference type="ARBA" id="ARBA00022692"/>
    </source>
</evidence>
<keyword evidence="9" id="KW-1185">Reference proteome</keyword>
<feature type="transmembrane region" description="Helical" evidence="6">
    <location>
        <begin position="275"/>
        <end position="295"/>
    </location>
</feature>
<feature type="transmembrane region" description="Helical" evidence="6">
    <location>
        <begin position="528"/>
        <end position="547"/>
    </location>
</feature>
<evidence type="ECO:0000313" key="9">
    <source>
        <dbReference type="Proteomes" id="UP000237144"/>
    </source>
</evidence>
<dbReference type="EMBL" id="PJQD01000026">
    <property type="protein sequence ID" value="POY74256.1"/>
    <property type="molecule type" value="Genomic_DNA"/>
</dbReference>
<feature type="transmembrane region" description="Helical" evidence="6">
    <location>
        <begin position="211"/>
        <end position="233"/>
    </location>
</feature>
<evidence type="ECO:0000313" key="8">
    <source>
        <dbReference type="EMBL" id="POY74256.1"/>
    </source>
</evidence>
<feature type="transmembrane region" description="Helical" evidence="6">
    <location>
        <begin position="185"/>
        <end position="205"/>
    </location>
</feature>
<accession>A0A2S5BBU5</accession>
<evidence type="ECO:0000256" key="6">
    <source>
        <dbReference type="SAM" id="Phobius"/>
    </source>
</evidence>
<keyword evidence="3 6" id="KW-1133">Transmembrane helix</keyword>
<dbReference type="InterPro" id="IPR011701">
    <property type="entry name" value="MFS"/>
</dbReference>
<dbReference type="OrthoDB" id="9986881at2759"/>
<feature type="transmembrane region" description="Helical" evidence="6">
    <location>
        <begin position="386"/>
        <end position="412"/>
    </location>
</feature>